<dbReference type="InterPro" id="IPR039329">
    <property type="entry name" value="SIAE"/>
</dbReference>
<gene>
    <name evidence="3" type="ORF">GGR21_003552</name>
</gene>
<accession>A0A840CYZ3</accession>
<dbReference type="InterPro" id="IPR005181">
    <property type="entry name" value="SASA"/>
</dbReference>
<dbReference type="Gene3D" id="3.40.50.1110">
    <property type="entry name" value="SGNH hydrolase"/>
    <property type="match status" value="1"/>
</dbReference>
<dbReference type="EC" id="3.1.1.53" evidence="3"/>
<dbReference type="SUPFAM" id="SSF52266">
    <property type="entry name" value="SGNH hydrolase"/>
    <property type="match status" value="1"/>
</dbReference>
<proteinExistence type="predicted"/>
<dbReference type="PANTHER" id="PTHR22901">
    <property type="entry name" value="SIALATE O-ACETYLESTERASE"/>
    <property type="match status" value="1"/>
</dbReference>
<evidence type="ECO:0000313" key="4">
    <source>
        <dbReference type="Proteomes" id="UP000555103"/>
    </source>
</evidence>
<name>A0A840CYZ3_9BACT</name>
<dbReference type="GO" id="GO:0001681">
    <property type="term" value="F:sialate O-acetylesterase activity"/>
    <property type="evidence" value="ECO:0007669"/>
    <property type="project" value="UniProtKB-EC"/>
</dbReference>
<dbReference type="Pfam" id="PF03629">
    <property type="entry name" value="SASA"/>
    <property type="match status" value="1"/>
</dbReference>
<sequence length="476" mass="53829">MKLIKYFIPIILLLQYSLIVKSEIILPSILGDNMVLQQNAEVKLWGWAKKLTDITISTSWDHIVYKTKSSDTGEWAVKVQTPRAGGPYSINISDGDNLIINNILIGEVWLCSGQSNMEMRIEGFRGQPIESSLDVISMASPDNDIRFITIQRASSQIPQNDCVGQWQESNPASVLKVSATAYFFAQYLQKVLNVPVGLICSSWGGSKIQPWINEATYRENFPEISLEALTKNEKEIKDPRYEPALLYNAMINPVLNYVIKGAIWYQGESNRNESDLYKKLFPAMVRSWRKEWALGDFPFYYVQIAPYCYGKDNCENTEAAQLRQVQLECMDIIPNSGMVVTADIGYTTCIHPPKKSEVGKRLALWALAKTYGREGTPHSGPLYSSVDVDGDKIYVNFKHSEYGLTSYYEDIFGFEVAAADKVFYPAKAKLTAKSTKILLTCDKVNDPVYVRYAFRNDAVVNLYNNFRLPVSPFTSE</sequence>
<keyword evidence="4" id="KW-1185">Reference proteome</keyword>
<protein>
    <submittedName>
        <fullName evidence="3">Sialate O-acetylesterase</fullName>
        <ecNumber evidence="3">3.1.1.53</ecNumber>
    </submittedName>
</protein>
<dbReference type="GO" id="GO:0005975">
    <property type="term" value="P:carbohydrate metabolic process"/>
    <property type="evidence" value="ECO:0007669"/>
    <property type="project" value="TreeGrafter"/>
</dbReference>
<dbReference type="Proteomes" id="UP000555103">
    <property type="component" value="Unassembled WGS sequence"/>
</dbReference>
<feature type="domain" description="Sialate O-acetylesterase" evidence="2">
    <location>
        <begin position="107"/>
        <end position="363"/>
    </location>
</feature>
<dbReference type="EMBL" id="JACIEP010000015">
    <property type="protein sequence ID" value="MBB4037632.1"/>
    <property type="molecule type" value="Genomic_DNA"/>
</dbReference>
<dbReference type="InterPro" id="IPR036514">
    <property type="entry name" value="SGNH_hydro_sf"/>
</dbReference>
<evidence type="ECO:0000313" key="3">
    <source>
        <dbReference type="EMBL" id="MBB4037632.1"/>
    </source>
</evidence>
<dbReference type="PANTHER" id="PTHR22901:SF0">
    <property type="entry name" value="SIALATE O-ACETYLESTERASE"/>
    <property type="match status" value="1"/>
</dbReference>
<dbReference type="RefSeq" id="WP_221233033.1">
    <property type="nucleotide sequence ID" value="NZ_JACIEP010000015.1"/>
</dbReference>
<dbReference type="AlphaFoldDB" id="A0A840CYZ3"/>
<organism evidence="3 4">
    <name type="scientific">Dysgonomonas hofstadii</name>
    <dbReference type="NCBI Taxonomy" id="637886"/>
    <lineage>
        <taxon>Bacteria</taxon>
        <taxon>Pseudomonadati</taxon>
        <taxon>Bacteroidota</taxon>
        <taxon>Bacteroidia</taxon>
        <taxon>Bacteroidales</taxon>
        <taxon>Dysgonomonadaceae</taxon>
        <taxon>Dysgonomonas</taxon>
    </lineage>
</organism>
<evidence type="ECO:0000256" key="1">
    <source>
        <dbReference type="ARBA" id="ARBA00022801"/>
    </source>
</evidence>
<evidence type="ECO:0000259" key="2">
    <source>
        <dbReference type="Pfam" id="PF03629"/>
    </source>
</evidence>
<comment type="caution">
    <text evidence="3">The sequence shown here is derived from an EMBL/GenBank/DDBJ whole genome shotgun (WGS) entry which is preliminary data.</text>
</comment>
<reference evidence="3 4" key="1">
    <citation type="submission" date="2020-08" db="EMBL/GenBank/DDBJ databases">
        <title>Genomic Encyclopedia of Type Strains, Phase IV (KMG-IV): sequencing the most valuable type-strain genomes for metagenomic binning, comparative biology and taxonomic classification.</title>
        <authorList>
            <person name="Goeker M."/>
        </authorList>
    </citation>
    <scope>NUCLEOTIDE SEQUENCE [LARGE SCALE GENOMIC DNA]</scope>
    <source>
        <strain evidence="3 4">DSM 104969</strain>
    </source>
</reference>
<keyword evidence="1 3" id="KW-0378">Hydrolase</keyword>